<feature type="compositionally biased region" description="Low complexity" evidence="1">
    <location>
        <begin position="18"/>
        <end position="42"/>
    </location>
</feature>
<evidence type="ECO:0000313" key="2">
    <source>
        <dbReference type="EMBL" id="WKA02575.1"/>
    </source>
</evidence>
<dbReference type="Gene3D" id="1.10.10.2360">
    <property type="match status" value="1"/>
</dbReference>
<evidence type="ECO:0008006" key="4">
    <source>
        <dbReference type="Google" id="ProtNLM"/>
    </source>
</evidence>
<evidence type="ECO:0000313" key="3">
    <source>
        <dbReference type="Proteomes" id="UP001227230"/>
    </source>
</evidence>
<keyword evidence="3" id="KW-1185">Reference proteome</keyword>
<dbReference type="EMBL" id="CP126661">
    <property type="protein sequence ID" value="WKA02575.1"/>
    <property type="molecule type" value="Genomic_DNA"/>
</dbReference>
<feature type="region of interest" description="Disordered" evidence="1">
    <location>
        <begin position="273"/>
        <end position="296"/>
    </location>
</feature>
<dbReference type="PANTHER" id="PTHR23198">
    <property type="entry name" value="NUCLEOPORIN"/>
    <property type="match status" value="1"/>
</dbReference>
<sequence length="296" mass="29890">MVLRTTMGSGLTGCATQSSSPLGSTSTTTAAGSPSFGVGSSSFSHGPHITSSTFGSTVFGRADEREDYQLGDKGGSNPYKTPNFGSGGPCGASTVSAFGTSSMPGFGSSSRPPFEASSTLAFGFCSTPLFGQPTSTFDVNAVGANSFPYGTQSSHFGPQITASTFGSMGFGKLASSDPSGGSRMAAYAAIAEVDGTNFEQPAGKLKSISAVPIYRNKSHEELRWEDYQLGDKGGPYGASTVSAFGSSGMLAFGLSSTPALRFGSTPSFGQSSNAFVGSSVGTNPSSYGTQSSHFGP</sequence>
<feature type="region of interest" description="Disordered" evidence="1">
    <location>
        <begin position="1"/>
        <end position="42"/>
    </location>
</feature>
<gene>
    <name evidence="2" type="ORF">VitviT2T_020748</name>
</gene>
<dbReference type="Proteomes" id="UP001227230">
    <property type="component" value="Chromosome 14"/>
</dbReference>
<protein>
    <recommendedName>
        <fullName evidence="4">Nuclear pore complex protein NUP98A</fullName>
    </recommendedName>
</protein>
<name>A0ABY9D4U0_VITVI</name>
<accession>A0ABY9D4U0</accession>
<feature type="compositionally biased region" description="Polar residues" evidence="1">
    <location>
        <begin position="1"/>
        <end position="17"/>
    </location>
</feature>
<dbReference type="InterPro" id="IPR037665">
    <property type="entry name" value="Nucleoporin_S59-like"/>
</dbReference>
<evidence type="ECO:0000256" key="1">
    <source>
        <dbReference type="SAM" id="MobiDB-lite"/>
    </source>
</evidence>
<dbReference type="PANTHER" id="PTHR23198:SF6">
    <property type="entry name" value="NUCLEAR PORE COMPLEX PROTEIN NUP98-NUP96"/>
    <property type="match status" value="1"/>
</dbReference>
<organism evidence="2 3">
    <name type="scientific">Vitis vinifera</name>
    <name type="common">Grape</name>
    <dbReference type="NCBI Taxonomy" id="29760"/>
    <lineage>
        <taxon>Eukaryota</taxon>
        <taxon>Viridiplantae</taxon>
        <taxon>Streptophyta</taxon>
        <taxon>Embryophyta</taxon>
        <taxon>Tracheophyta</taxon>
        <taxon>Spermatophyta</taxon>
        <taxon>Magnoliopsida</taxon>
        <taxon>eudicotyledons</taxon>
        <taxon>Gunneridae</taxon>
        <taxon>Pentapetalae</taxon>
        <taxon>rosids</taxon>
        <taxon>Vitales</taxon>
        <taxon>Vitaceae</taxon>
        <taxon>Viteae</taxon>
        <taxon>Vitis</taxon>
    </lineage>
</organism>
<reference evidence="2 3" key="1">
    <citation type="journal article" date="2023" name="Hortic Res">
        <title>The complete reference genome for grapevine (Vitis vinifera L.) genetics and breeding.</title>
        <authorList>
            <person name="Shi X."/>
            <person name="Cao S."/>
            <person name="Wang X."/>
            <person name="Huang S."/>
            <person name="Wang Y."/>
            <person name="Liu Z."/>
            <person name="Liu W."/>
            <person name="Leng X."/>
            <person name="Peng Y."/>
            <person name="Wang N."/>
            <person name="Wang Y."/>
            <person name="Ma Z."/>
            <person name="Xu X."/>
            <person name="Zhang F."/>
            <person name="Xue H."/>
            <person name="Zhong H."/>
            <person name="Wang Y."/>
            <person name="Zhang K."/>
            <person name="Velt A."/>
            <person name="Avia K."/>
            <person name="Holtgrawe D."/>
            <person name="Grimplet J."/>
            <person name="Matus J.T."/>
            <person name="Ware D."/>
            <person name="Wu X."/>
            <person name="Wang H."/>
            <person name="Liu C."/>
            <person name="Fang Y."/>
            <person name="Rustenholz C."/>
            <person name="Cheng Z."/>
            <person name="Xiao H."/>
            <person name="Zhou Y."/>
        </authorList>
    </citation>
    <scope>NUCLEOTIDE SEQUENCE [LARGE SCALE GENOMIC DNA]</scope>
    <source>
        <strain evidence="3">cv. Pinot noir / PN40024</strain>
        <tissue evidence="2">Leaf</tissue>
    </source>
</reference>
<proteinExistence type="predicted"/>